<dbReference type="Proteomes" id="UP000663760">
    <property type="component" value="Chromosome 10"/>
</dbReference>
<feature type="domain" description="AP2/ERF" evidence="10">
    <location>
        <begin position="179"/>
        <end position="236"/>
    </location>
</feature>
<evidence type="ECO:0000256" key="9">
    <source>
        <dbReference type="SAM" id="MobiDB-lite"/>
    </source>
</evidence>
<keyword evidence="3" id="KW-0805">Transcription regulation</keyword>
<dbReference type="OrthoDB" id="771648at2759"/>
<dbReference type="CDD" id="cd00018">
    <property type="entry name" value="AP2"/>
    <property type="match status" value="1"/>
</dbReference>
<dbReference type="Gene3D" id="3.30.730.10">
    <property type="entry name" value="AP2/ERF domain"/>
    <property type="match status" value="1"/>
</dbReference>
<dbReference type="InterPro" id="IPR051758">
    <property type="entry name" value="ERF/AP2-like"/>
</dbReference>
<dbReference type="GO" id="GO:0009873">
    <property type="term" value="P:ethylene-activated signaling pathway"/>
    <property type="evidence" value="ECO:0007669"/>
    <property type="project" value="UniProtKB-KW"/>
</dbReference>
<name>A0A7I8L034_SPIIN</name>
<dbReference type="PANTHER" id="PTHR31657">
    <property type="entry name" value="ETHYLENE-RESPONSIVE TRANSCRIPTION FACTOR ERF061"/>
    <property type="match status" value="1"/>
</dbReference>
<dbReference type="AlphaFoldDB" id="A0A7I8L034"/>
<organism evidence="11 12">
    <name type="scientific">Spirodela intermedia</name>
    <name type="common">Intermediate duckweed</name>
    <dbReference type="NCBI Taxonomy" id="51605"/>
    <lineage>
        <taxon>Eukaryota</taxon>
        <taxon>Viridiplantae</taxon>
        <taxon>Streptophyta</taxon>
        <taxon>Embryophyta</taxon>
        <taxon>Tracheophyta</taxon>
        <taxon>Spermatophyta</taxon>
        <taxon>Magnoliopsida</taxon>
        <taxon>Liliopsida</taxon>
        <taxon>Araceae</taxon>
        <taxon>Lemnoideae</taxon>
        <taxon>Spirodela</taxon>
    </lineage>
</organism>
<evidence type="ECO:0000313" key="12">
    <source>
        <dbReference type="Proteomes" id="UP000663760"/>
    </source>
</evidence>
<dbReference type="PANTHER" id="PTHR31657:SF19">
    <property type="entry name" value="ETHYLENE-RESPONSIVE TRANSCRIPTION FACTOR ERF053"/>
    <property type="match status" value="1"/>
</dbReference>
<dbReference type="SUPFAM" id="SSF54171">
    <property type="entry name" value="DNA-binding domain"/>
    <property type="match status" value="1"/>
</dbReference>
<keyword evidence="12" id="KW-1185">Reference proteome</keyword>
<accession>A0A7I8L034</accession>
<dbReference type="FunFam" id="3.30.730.10:FF:000001">
    <property type="entry name" value="Ethylene-responsive transcription factor 2"/>
    <property type="match status" value="1"/>
</dbReference>
<evidence type="ECO:0000256" key="6">
    <source>
        <dbReference type="ARBA" id="ARBA00023163"/>
    </source>
</evidence>
<reference evidence="11" key="1">
    <citation type="submission" date="2020-02" db="EMBL/GenBank/DDBJ databases">
        <authorList>
            <person name="Scholz U."/>
            <person name="Mascher M."/>
            <person name="Fiebig A."/>
        </authorList>
    </citation>
    <scope>NUCLEOTIDE SEQUENCE</scope>
</reference>
<gene>
    <name evidence="11" type="ORF">SI8410_10014077</name>
</gene>
<protein>
    <recommendedName>
        <fullName evidence="10">AP2/ERF domain-containing protein</fullName>
    </recommendedName>
</protein>
<dbReference type="EMBL" id="LR746273">
    <property type="protein sequence ID" value="CAA7403399.1"/>
    <property type="molecule type" value="Genomic_DNA"/>
</dbReference>
<feature type="region of interest" description="Disordered" evidence="9">
    <location>
        <begin position="247"/>
        <end position="280"/>
    </location>
</feature>
<evidence type="ECO:0000256" key="8">
    <source>
        <dbReference type="ARBA" id="ARBA00024343"/>
    </source>
</evidence>
<keyword evidence="5" id="KW-0010">Activator</keyword>
<keyword evidence="7" id="KW-0539">Nucleus</keyword>
<dbReference type="SMART" id="SM00380">
    <property type="entry name" value="AP2"/>
    <property type="match status" value="1"/>
</dbReference>
<keyword evidence="6" id="KW-0804">Transcription</keyword>
<dbReference type="PRINTS" id="PR00367">
    <property type="entry name" value="ETHRSPELEMNT"/>
</dbReference>
<dbReference type="GO" id="GO:0000976">
    <property type="term" value="F:transcription cis-regulatory region binding"/>
    <property type="evidence" value="ECO:0007669"/>
    <property type="project" value="UniProtKB-ARBA"/>
</dbReference>
<dbReference type="PROSITE" id="PS51032">
    <property type="entry name" value="AP2_ERF"/>
    <property type="match status" value="1"/>
</dbReference>
<feature type="compositionally biased region" description="Gly residues" evidence="9">
    <location>
        <begin position="247"/>
        <end position="264"/>
    </location>
</feature>
<evidence type="ECO:0000256" key="4">
    <source>
        <dbReference type="ARBA" id="ARBA00023125"/>
    </source>
</evidence>
<evidence type="ECO:0000313" key="11">
    <source>
        <dbReference type="EMBL" id="CAA7403399.1"/>
    </source>
</evidence>
<evidence type="ECO:0000256" key="7">
    <source>
        <dbReference type="ARBA" id="ARBA00023242"/>
    </source>
</evidence>
<keyword evidence="2" id="KW-0936">Ethylene signaling pathway</keyword>
<comment type="similarity">
    <text evidence="8">Belongs to the AP2/ERF transcription factor family. ERF subfamily.</text>
</comment>
<evidence type="ECO:0000256" key="3">
    <source>
        <dbReference type="ARBA" id="ARBA00023015"/>
    </source>
</evidence>
<dbReference type="InterPro" id="IPR001471">
    <property type="entry name" value="AP2/ERF_dom"/>
</dbReference>
<comment type="subcellular location">
    <subcellularLocation>
        <location evidence="1">Nucleus</location>
    </subcellularLocation>
</comment>
<evidence type="ECO:0000256" key="1">
    <source>
        <dbReference type="ARBA" id="ARBA00004123"/>
    </source>
</evidence>
<feature type="region of interest" description="Disordered" evidence="9">
    <location>
        <begin position="45"/>
        <end position="86"/>
    </location>
</feature>
<dbReference type="GO" id="GO:0003700">
    <property type="term" value="F:DNA-binding transcription factor activity"/>
    <property type="evidence" value="ECO:0007669"/>
    <property type="project" value="InterPro"/>
</dbReference>
<evidence type="ECO:0000259" key="10">
    <source>
        <dbReference type="PROSITE" id="PS51032"/>
    </source>
</evidence>
<keyword evidence="4" id="KW-0238">DNA-binding</keyword>
<dbReference type="GO" id="GO:0005634">
    <property type="term" value="C:nucleus"/>
    <property type="evidence" value="ECO:0007669"/>
    <property type="project" value="UniProtKB-SubCell"/>
</dbReference>
<sequence length="369" mass="39314">MRRGGERAPLEIGTAAGGLEDRRRLSRGNKGVPILQLAKSEIQGDLQAPILEEASPRPLKKLRSPERHRPPPFSCPTTPTATGGAASSSRLLFPFSCEALSQPNSSLLHPQSRQQQMISFSYGNQLDPIAAAAEALNLSPRGHMIMVNPLTSLEGEERSPLSSLFRPPFSSSVVSSGKLYRGVRQRHWGKWVAEIRLPRNRSRLWLGTFDTAEDAAMAYDCEAFKLRGENARLNFPDLFLGKKGGAAHGGGGGGAAHGGGGGGATSASSMPSSAAAPAEEEMVPQAYPPLTAEDGPLDWGGVMDDAAWVNEWGPGSSVWDDVEEAHRLLLQSRPPPTSPPSPAEMEEAAMAETAAPTSFFPMSMWGGDI</sequence>
<proteinExistence type="inferred from homology"/>
<feature type="region of interest" description="Disordered" evidence="9">
    <location>
        <begin position="1"/>
        <end position="26"/>
    </location>
</feature>
<dbReference type="InterPro" id="IPR016177">
    <property type="entry name" value="DNA-bd_dom_sf"/>
</dbReference>
<dbReference type="InterPro" id="IPR036955">
    <property type="entry name" value="AP2/ERF_dom_sf"/>
</dbReference>
<dbReference type="Pfam" id="PF00847">
    <property type="entry name" value="AP2"/>
    <property type="match status" value="1"/>
</dbReference>
<feature type="compositionally biased region" description="Low complexity" evidence="9">
    <location>
        <begin position="265"/>
        <end position="277"/>
    </location>
</feature>
<feature type="compositionally biased region" description="Low complexity" evidence="9">
    <location>
        <begin position="76"/>
        <end position="86"/>
    </location>
</feature>
<evidence type="ECO:0000256" key="2">
    <source>
        <dbReference type="ARBA" id="ARBA00022745"/>
    </source>
</evidence>
<evidence type="ECO:0000256" key="5">
    <source>
        <dbReference type="ARBA" id="ARBA00023159"/>
    </source>
</evidence>